<name>W3WTK0_PESFW</name>
<dbReference type="RefSeq" id="XP_007838320.1">
    <property type="nucleotide sequence ID" value="XM_007840129.1"/>
</dbReference>
<evidence type="ECO:0000313" key="2">
    <source>
        <dbReference type="EMBL" id="ETS76161.1"/>
    </source>
</evidence>
<protein>
    <recommendedName>
        <fullName evidence="4">YjgF-like protein</fullName>
    </recommendedName>
</protein>
<dbReference type="eggNOG" id="ENOG502SQAA">
    <property type="taxonomic scope" value="Eukaryota"/>
</dbReference>
<dbReference type="HOGENOM" id="CLU_100715_4_4_1"/>
<dbReference type="InterPro" id="IPR035959">
    <property type="entry name" value="RutC-like_sf"/>
</dbReference>
<dbReference type="Gene3D" id="3.30.1330.40">
    <property type="entry name" value="RutC-like"/>
    <property type="match status" value="1"/>
</dbReference>
<dbReference type="EMBL" id="KI912117">
    <property type="protein sequence ID" value="ETS76161.1"/>
    <property type="molecule type" value="Genomic_DNA"/>
</dbReference>
<evidence type="ECO:0008006" key="4">
    <source>
        <dbReference type="Google" id="ProtNLM"/>
    </source>
</evidence>
<dbReference type="PANTHER" id="PTHR11803:SF58">
    <property type="entry name" value="PROTEIN HMF1-RELATED"/>
    <property type="match status" value="1"/>
</dbReference>
<gene>
    <name evidence="2" type="ORF">PFICI_11548</name>
</gene>
<keyword evidence="3" id="KW-1185">Reference proteome</keyword>
<reference evidence="3" key="1">
    <citation type="journal article" date="2015" name="BMC Genomics">
        <title>Genomic and transcriptomic analysis of the endophytic fungus Pestalotiopsis fici reveals its lifestyle and high potential for synthesis of natural products.</title>
        <authorList>
            <person name="Wang X."/>
            <person name="Zhang X."/>
            <person name="Liu L."/>
            <person name="Xiang M."/>
            <person name="Wang W."/>
            <person name="Sun X."/>
            <person name="Che Y."/>
            <person name="Guo L."/>
            <person name="Liu G."/>
            <person name="Guo L."/>
            <person name="Wang C."/>
            <person name="Yin W.B."/>
            <person name="Stadler M."/>
            <person name="Zhang X."/>
            <person name="Liu X."/>
        </authorList>
    </citation>
    <scope>NUCLEOTIDE SEQUENCE [LARGE SCALE GENOMIC DNA]</scope>
    <source>
        <strain evidence="3">W106-1 / CGMCC3.15140</strain>
    </source>
</reference>
<dbReference type="PANTHER" id="PTHR11803">
    <property type="entry name" value="2-IMINOBUTANOATE/2-IMINOPROPANOATE DEAMINASE RIDA"/>
    <property type="match status" value="1"/>
</dbReference>
<dbReference type="GO" id="GO:0005829">
    <property type="term" value="C:cytosol"/>
    <property type="evidence" value="ECO:0007669"/>
    <property type="project" value="TreeGrafter"/>
</dbReference>
<accession>W3WTK0</accession>
<organism evidence="2 3">
    <name type="scientific">Pestalotiopsis fici (strain W106-1 / CGMCC3.15140)</name>
    <dbReference type="NCBI Taxonomy" id="1229662"/>
    <lineage>
        <taxon>Eukaryota</taxon>
        <taxon>Fungi</taxon>
        <taxon>Dikarya</taxon>
        <taxon>Ascomycota</taxon>
        <taxon>Pezizomycotina</taxon>
        <taxon>Sordariomycetes</taxon>
        <taxon>Xylariomycetidae</taxon>
        <taxon>Amphisphaeriales</taxon>
        <taxon>Sporocadaceae</taxon>
        <taxon>Pestalotiopsis</taxon>
    </lineage>
</organism>
<sequence length="151" mass="16106">MASKNSQPYAFNPAGVSPPPPTYKHVAVTPLLPTSKLITLAGQIGVDSTGSFVSQTIKGQAPQAYANIKACLAAAGATPRDIVHVRHYIVKETGDPETDRLGVVDRGWGEAWMEFMDREAQGHRPPDTVVGVASLAKKAILYECEVSAIVH</sequence>
<dbReference type="SUPFAM" id="SSF55298">
    <property type="entry name" value="YjgF-like"/>
    <property type="match status" value="1"/>
</dbReference>
<evidence type="ECO:0000256" key="1">
    <source>
        <dbReference type="ARBA" id="ARBA00010552"/>
    </source>
</evidence>
<dbReference type="OrthoDB" id="309640at2759"/>
<dbReference type="Pfam" id="PF01042">
    <property type="entry name" value="Ribonuc_L-PSP"/>
    <property type="match status" value="1"/>
</dbReference>
<evidence type="ECO:0000313" key="3">
    <source>
        <dbReference type="Proteomes" id="UP000030651"/>
    </source>
</evidence>
<dbReference type="GeneID" id="19276561"/>
<proteinExistence type="inferred from homology"/>
<dbReference type="Proteomes" id="UP000030651">
    <property type="component" value="Unassembled WGS sequence"/>
</dbReference>
<comment type="similarity">
    <text evidence="1">Belongs to the RutC family.</text>
</comment>
<dbReference type="GO" id="GO:0019239">
    <property type="term" value="F:deaminase activity"/>
    <property type="evidence" value="ECO:0007669"/>
    <property type="project" value="TreeGrafter"/>
</dbReference>
<dbReference type="KEGG" id="pfy:PFICI_11548"/>
<dbReference type="AlphaFoldDB" id="W3WTK0"/>
<dbReference type="InterPro" id="IPR006175">
    <property type="entry name" value="YjgF/YER057c/UK114"/>
</dbReference>
<dbReference type="InParanoid" id="W3WTK0"/>
<dbReference type="CDD" id="cd00448">
    <property type="entry name" value="YjgF_YER057c_UK114_family"/>
    <property type="match status" value="1"/>
</dbReference>
<dbReference type="OMA" id="RHYIVKE"/>